<comment type="caution">
    <text evidence="1">The sequence shown here is derived from an EMBL/GenBank/DDBJ whole genome shotgun (WGS) entry which is preliminary data.</text>
</comment>
<proteinExistence type="predicted"/>
<protein>
    <submittedName>
        <fullName evidence="1">Uncharacterized protein</fullName>
    </submittedName>
</protein>
<dbReference type="AlphaFoldDB" id="A0AAW8F6L2"/>
<evidence type="ECO:0000313" key="2">
    <source>
        <dbReference type="Proteomes" id="UP001234216"/>
    </source>
</evidence>
<name>A0AAW8F6L2_9ACTN</name>
<sequence>MTGFRPVPAHVVGLAHGQGDLQAMRVGSSDIRQDRIAVPHRHPHRTLTNPEIEHDRALRVLH</sequence>
<reference evidence="1" key="1">
    <citation type="submission" date="2023-07" db="EMBL/GenBank/DDBJ databases">
        <title>Comparative genomics of wheat-associated soil bacteria to identify genetic determinants of phenazine resistance.</title>
        <authorList>
            <person name="Mouncey N."/>
        </authorList>
    </citation>
    <scope>NUCLEOTIDE SEQUENCE</scope>
    <source>
        <strain evidence="1">V4I22</strain>
    </source>
</reference>
<organism evidence="1 2">
    <name type="scientific">Streptomyces canus</name>
    <dbReference type="NCBI Taxonomy" id="58343"/>
    <lineage>
        <taxon>Bacteria</taxon>
        <taxon>Bacillati</taxon>
        <taxon>Actinomycetota</taxon>
        <taxon>Actinomycetes</taxon>
        <taxon>Kitasatosporales</taxon>
        <taxon>Streptomycetaceae</taxon>
        <taxon>Streptomyces</taxon>
        <taxon>Streptomyces aurantiacus group</taxon>
    </lineage>
</organism>
<evidence type="ECO:0000313" key="1">
    <source>
        <dbReference type="EMBL" id="MDQ0905025.1"/>
    </source>
</evidence>
<accession>A0AAW8F6L2</accession>
<gene>
    <name evidence="1" type="ORF">QFZ22_001010</name>
</gene>
<dbReference type="RefSeq" id="WP_306972529.1">
    <property type="nucleotide sequence ID" value="NZ_JAUSZV010000005.1"/>
</dbReference>
<dbReference type="EMBL" id="JAUSZV010000005">
    <property type="protein sequence ID" value="MDQ0905025.1"/>
    <property type="molecule type" value="Genomic_DNA"/>
</dbReference>
<dbReference type="Proteomes" id="UP001234216">
    <property type="component" value="Unassembled WGS sequence"/>
</dbReference>